<feature type="domain" description="Helicase ATP-binding" evidence="8">
    <location>
        <begin position="340"/>
        <end position="583"/>
    </location>
</feature>
<keyword evidence="3 6" id="KW-0347">Helicase</keyword>
<evidence type="ECO:0000256" key="3">
    <source>
        <dbReference type="ARBA" id="ARBA00022806"/>
    </source>
</evidence>
<dbReference type="EC" id="3.6.4.13" evidence="6"/>
<dbReference type="InterPro" id="IPR001650">
    <property type="entry name" value="Helicase_C-like"/>
</dbReference>
<dbReference type="Pfam" id="PF00270">
    <property type="entry name" value="DEAD"/>
    <property type="match status" value="2"/>
</dbReference>
<feature type="compositionally biased region" description="Basic and acidic residues" evidence="7">
    <location>
        <begin position="219"/>
        <end position="233"/>
    </location>
</feature>
<dbReference type="Pfam" id="PF00271">
    <property type="entry name" value="Helicase_C"/>
    <property type="match status" value="1"/>
</dbReference>
<evidence type="ECO:0000313" key="11">
    <source>
        <dbReference type="Proteomes" id="UP001286456"/>
    </source>
</evidence>
<evidence type="ECO:0000259" key="8">
    <source>
        <dbReference type="PROSITE" id="PS51192"/>
    </source>
</evidence>
<feature type="region of interest" description="Disordered" evidence="7">
    <location>
        <begin position="27"/>
        <end position="275"/>
    </location>
</feature>
<comment type="domain">
    <text evidence="6">The Q motif is unique to and characteristic of the DEAD box family of RNA helicases and controls ATP binding and hydrolysis.</text>
</comment>
<dbReference type="Gene3D" id="3.40.50.300">
    <property type="entry name" value="P-loop containing nucleotide triphosphate hydrolases"/>
    <property type="match status" value="2"/>
</dbReference>
<dbReference type="SUPFAM" id="SSF52540">
    <property type="entry name" value="P-loop containing nucleoside triphosphate hydrolases"/>
    <property type="match status" value="1"/>
</dbReference>
<dbReference type="GO" id="GO:0005524">
    <property type="term" value="F:ATP binding"/>
    <property type="evidence" value="ECO:0007669"/>
    <property type="project" value="UniProtKB-UniRule"/>
</dbReference>
<feature type="region of interest" description="Disordered" evidence="7">
    <location>
        <begin position="634"/>
        <end position="682"/>
    </location>
</feature>
<dbReference type="CDD" id="cd18787">
    <property type="entry name" value="SF2_C_DEAD"/>
    <property type="match status" value="1"/>
</dbReference>
<feature type="compositionally biased region" description="Low complexity" evidence="7">
    <location>
        <begin position="169"/>
        <end position="183"/>
    </location>
</feature>
<dbReference type="PROSITE" id="PS00039">
    <property type="entry name" value="DEAD_ATP_HELICASE"/>
    <property type="match status" value="1"/>
</dbReference>
<name>A0AAE0I8P3_9PEZI</name>
<dbReference type="InterPro" id="IPR011545">
    <property type="entry name" value="DEAD/DEAH_box_helicase_dom"/>
</dbReference>
<evidence type="ECO:0000259" key="9">
    <source>
        <dbReference type="PROSITE" id="PS51194"/>
    </source>
</evidence>
<dbReference type="GO" id="GO:0003723">
    <property type="term" value="F:RNA binding"/>
    <property type="evidence" value="ECO:0007669"/>
    <property type="project" value="UniProtKB-UniRule"/>
</dbReference>
<feature type="compositionally biased region" description="Basic and acidic residues" evidence="7">
    <location>
        <begin position="77"/>
        <end position="91"/>
    </location>
</feature>
<evidence type="ECO:0000256" key="2">
    <source>
        <dbReference type="ARBA" id="ARBA00022801"/>
    </source>
</evidence>
<feature type="domain" description="Helicase C-terminal" evidence="9">
    <location>
        <begin position="679"/>
        <end position="833"/>
    </location>
</feature>
<dbReference type="InterPro" id="IPR027417">
    <property type="entry name" value="P-loop_NTPase"/>
</dbReference>
<feature type="compositionally biased region" description="Basic and acidic residues" evidence="7">
    <location>
        <begin position="99"/>
        <end position="110"/>
    </location>
</feature>
<evidence type="ECO:0000256" key="1">
    <source>
        <dbReference type="ARBA" id="ARBA00022741"/>
    </source>
</evidence>
<evidence type="ECO:0000256" key="6">
    <source>
        <dbReference type="RuleBase" id="RU365068"/>
    </source>
</evidence>
<feature type="compositionally biased region" description="Acidic residues" evidence="7">
    <location>
        <begin position="244"/>
        <end position="262"/>
    </location>
</feature>
<accession>A0AAE0I8P3</accession>
<dbReference type="PROSITE" id="PS51194">
    <property type="entry name" value="HELICASE_CTER"/>
    <property type="match status" value="1"/>
</dbReference>
<keyword evidence="11" id="KW-1185">Reference proteome</keyword>
<dbReference type="GO" id="GO:0016787">
    <property type="term" value="F:hydrolase activity"/>
    <property type="evidence" value="ECO:0007669"/>
    <property type="project" value="UniProtKB-KW"/>
</dbReference>
<organism evidence="10 11">
    <name type="scientific">Cercophora scortea</name>
    <dbReference type="NCBI Taxonomy" id="314031"/>
    <lineage>
        <taxon>Eukaryota</taxon>
        <taxon>Fungi</taxon>
        <taxon>Dikarya</taxon>
        <taxon>Ascomycota</taxon>
        <taxon>Pezizomycotina</taxon>
        <taxon>Sordariomycetes</taxon>
        <taxon>Sordariomycetidae</taxon>
        <taxon>Sordariales</taxon>
        <taxon>Lasiosphaeriaceae</taxon>
        <taxon>Cercophora</taxon>
    </lineage>
</organism>
<dbReference type="PROSITE" id="PS51192">
    <property type="entry name" value="HELICASE_ATP_BIND_1"/>
    <property type="match status" value="1"/>
</dbReference>
<feature type="compositionally biased region" description="Low complexity" evidence="7">
    <location>
        <begin position="643"/>
        <end position="661"/>
    </location>
</feature>
<gene>
    <name evidence="10" type="ORF">B0T19DRAFT_429853</name>
</gene>
<comment type="caution">
    <text evidence="10">The sequence shown here is derived from an EMBL/GenBank/DDBJ whole genome shotgun (WGS) entry which is preliminary data.</text>
</comment>
<dbReference type="InterPro" id="IPR000629">
    <property type="entry name" value="RNA-helicase_DEAD-box_CS"/>
</dbReference>
<keyword evidence="1 6" id="KW-0547">Nucleotide-binding</keyword>
<dbReference type="EMBL" id="JAUEPO010000005">
    <property type="protein sequence ID" value="KAK3320543.1"/>
    <property type="molecule type" value="Genomic_DNA"/>
</dbReference>
<dbReference type="SMART" id="SM00490">
    <property type="entry name" value="HELICc"/>
    <property type="match status" value="1"/>
</dbReference>
<dbReference type="PANTHER" id="PTHR24031">
    <property type="entry name" value="RNA HELICASE"/>
    <property type="match status" value="1"/>
</dbReference>
<comment type="function">
    <text evidence="6">RNA helicase.</text>
</comment>
<keyword evidence="5 6" id="KW-0694">RNA-binding</keyword>
<dbReference type="AlphaFoldDB" id="A0AAE0I8P3"/>
<keyword evidence="4 6" id="KW-0067">ATP-binding</keyword>
<protein>
    <recommendedName>
        <fullName evidence="6">ATP-dependent RNA helicase</fullName>
        <ecNumber evidence="6">3.6.4.13</ecNumber>
    </recommendedName>
</protein>
<evidence type="ECO:0000256" key="4">
    <source>
        <dbReference type="ARBA" id="ARBA00022840"/>
    </source>
</evidence>
<dbReference type="GO" id="GO:0003724">
    <property type="term" value="F:RNA helicase activity"/>
    <property type="evidence" value="ECO:0007669"/>
    <property type="project" value="UniProtKB-EC"/>
</dbReference>
<reference evidence="10" key="1">
    <citation type="journal article" date="2023" name="Mol. Phylogenet. Evol.">
        <title>Genome-scale phylogeny and comparative genomics of the fungal order Sordariales.</title>
        <authorList>
            <person name="Hensen N."/>
            <person name="Bonometti L."/>
            <person name="Westerberg I."/>
            <person name="Brannstrom I.O."/>
            <person name="Guillou S."/>
            <person name="Cros-Aarteil S."/>
            <person name="Calhoun S."/>
            <person name="Haridas S."/>
            <person name="Kuo A."/>
            <person name="Mondo S."/>
            <person name="Pangilinan J."/>
            <person name="Riley R."/>
            <person name="LaButti K."/>
            <person name="Andreopoulos B."/>
            <person name="Lipzen A."/>
            <person name="Chen C."/>
            <person name="Yan M."/>
            <person name="Daum C."/>
            <person name="Ng V."/>
            <person name="Clum A."/>
            <person name="Steindorff A."/>
            <person name="Ohm R.A."/>
            <person name="Martin F."/>
            <person name="Silar P."/>
            <person name="Natvig D.O."/>
            <person name="Lalanne C."/>
            <person name="Gautier V."/>
            <person name="Ament-Velasquez S.L."/>
            <person name="Kruys A."/>
            <person name="Hutchinson M.I."/>
            <person name="Powell A.J."/>
            <person name="Barry K."/>
            <person name="Miller A.N."/>
            <person name="Grigoriev I.V."/>
            <person name="Debuchy R."/>
            <person name="Gladieux P."/>
            <person name="Hiltunen Thoren M."/>
            <person name="Johannesson H."/>
        </authorList>
    </citation>
    <scope>NUCLEOTIDE SEQUENCE</scope>
    <source>
        <strain evidence="10">SMH4131-1</strain>
    </source>
</reference>
<keyword evidence="2 6" id="KW-0378">Hydrolase</keyword>
<evidence type="ECO:0000256" key="5">
    <source>
        <dbReference type="ARBA" id="ARBA00022884"/>
    </source>
</evidence>
<comment type="catalytic activity">
    <reaction evidence="6">
        <text>ATP + H2O = ADP + phosphate + H(+)</text>
        <dbReference type="Rhea" id="RHEA:13065"/>
        <dbReference type="ChEBI" id="CHEBI:15377"/>
        <dbReference type="ChEBI" id="CHEBI:15378"/>
        <dbReference type="ChEBI" id="CHEBI:30616"/>
        <dbReference type="ChEBI" id="CHEBI:43474"/>
        <dbReference type="ChEBI" id="CHEBI:456216"/>
        <dbReference type="EC" id="3.6.4.13"/>
    </reaction>
</comment>
<sequence>MYSRYIPPQKEKAVEIPTLRDQEFKSQLHAPSGFSSAQPYARYIPPPKSKAEPAPVQPVKIVFGDDDFVAPIAKPNTSRDDELTGKIEEKKPKKSKPIAVEEPKPVEDAPKKRKKSRTEVAGEDEPKDDVKDTSSKKRRKKEKDQEVASPAKPVPESKPASAPMPVPAPASESASAPQAAEPSGVAADQSPKAKKGKKEKKKKQKGSSLEATAGEDGTDELRKRHRSVFEKVHKSLTANKPVDPTEDGAEAQEAEEEEAAEPEEIHGLEPIPQPEPVIFDESKLTYETLPPWLASPIRVTDETRCPFTDMGISPDSAKVLESKGFKDAFAVQTAVLPLLLPSPDRQGDVVVAAPTGSGKTLAYVLPMVRDISQGLVTKLRGIIVLPTRDLVQQVQVACEASVAAFSIAGGKRVVVGTAMGNKVFKEEQSIIMREEQRYDPAGYKRYLEKQSQLVNLEDSDDEAEFALDLNTARPLPGHVVEHVSKVDILICTPGRLVEHINKTPGFTLDYVRWLVVDEADKLLAQDFQQWLDAVTEKLSVQKPGARDFPGSNKTGPRKVILSATMTRDLSLLNGLKLSRPRLVVLEGAKAGESQTLPGTLKESAIKVRESSHKPLYLLDLLNSELLAPVQKDEEDEAMPDANDSSSSDSDSDSDSSSSSSSEAEQPQKSPTTTTTTTTTKPHKLSSTVLVFTKSNEAALRLSRLLAILSPDLAPLLGTLTSSTKTSKRAATLRAFARGKLRVLVASDLVSRGIDLANLDHVINYDLPISETSYIHRVGRTARAGRAGHAWTLVEHAEARRFWRDFAGEGKGAATTIMRNGKVERVRVGGGDEKSEGGKFGEERVRAYELALEQLKKEAGEGRR</sequence>
<dbReference type="CDD" id="cd17956">
    <property type="entry name" value="DEADc_DDX51"/>
    <property type="match status" value="1"/>
</dbReference>
<comment type="similarity">
    <text evidence="6">Belongs to the DEAD box helicase family.</text>
</comment>
<evidence type="ECO:0000313" key="10">
    <source>
        <dbReference type="EMBL" id="KAK3320543.1"/>
    </source>
</evidence>
<dbReference type="InterPro" id="IPR014001">
    <property type="entry name" value="Helicase_ATP-bd"/>
</dbReference>
<feature type="compositionally biased region" description="Basic residues" evidence="7">
    <location>
        <begin position="192"/>
        <end position="205"/>
    </location>
</feature>
<reference evidence="10" key="2">
    <citation type="submission" date="2023-06" db="EMBL/GenBank/DDBJ databases">
        <authorList>
            <consortium name="Lawrence Berkeley National Laboratory"/>
            <person name="Haridas S."/>
            <person name="Hensen N."/>
            <person name="Bonometti L."/>
            <person name="Westerberg I."/>
            <person name="Brannstrom I.O."/>
            <person name="Guillou S."/>
            <person name="Cros-Aarteil S."/>
            <person name="Calhoun S."/>
            <person name="Kuo A."/>
            <person name="Mondo S."/>
            <person name="Pangilinan J."/>
            <person name="Riley R."/>
            <person name="Labutti K."/>
            <person name="Andreopoulos B."/>
            <person name="Lipzen A."/>
            <person name="Chen C."/>
            <person name="Yanf M."/>
            <person name="Daum C."/>
            <person name="Ng V."/>
            <person name="Clum A."/>
            <person name="Steindorff A."/>
            <person name="Ohm R."/>
            <person name="Martin F."/>
            <person name="Silar P."/>
            <person name="Natvig D."/>
            <person name="Lalanne C."/>
            <person name="Gautier V."/>
            <person name="Ament-Velasquez S.L."/>
            <person name="Kruys A."/>
            <person name="Hutchinson M.I."/>
            <person name="Powell A.J."/>
            <person name="Barry K."/>
            <person name="Miller A.N."/>
            <person name="Grigoriev I.V."/>
            <person name="Debuchy R."/>
            <person name="Gladieux P."/>
            <person name="Thoren M.H."/>
            <person name="Johannesson H."/>
        </authorList>
    </citation>
    <scope>NUCLEOTIDE SEQUENCE</scope>
    <source>
        <strain evidence="10">SMH4131-1</strain>
    </source>
</reference>
<proteinExistence type="inferred from homology"/>
<dbReference type="SMART" id="SM00487">
    <property type="entry name" value="DEXDc"/>
    <property type="match status" value="1"/>
</dbReference>
<dbReference type="Proteomes" id="UP001286456">
    <property type="component" value="Unassembled WGS sequence"/>
</dbReference>
<evidence type="ECO:0000256" key="7">
    <source>
        <dbReference type="SAM" id="MobiDB-lite"/>
    </source>
</evidence>